<gene>
    <name evidence="1" type="ORF">TSPGSL018_9651</name>
</gene>
<name>A0A061RC13_9CHLO</name>
<reference evidence="1" key="1">
    <citation type="submission" date="2014-05" db="EMBL/GenBank/DDBJ databases">
        <title>The transcriptome of the halophilic microalga Tetraselmis sp. GSL018 isolated from the Great Salt Lake, Utah.</title>
        <authorList>
            <person name="Jinkerson R.E."/>
            <person name="D'Adamo S."/>
            <person name="Posewitz M.C."/>
        </authorList>
    </citation>
    <scope>NUCLEOTIDE SEQUENCE</scope>
    <source>
        <strain evidence="1">GSL018</strain>
    </source>
</reference>
<dbReference type="AlphaFoldDB" id="A0A061RC13"/>
<sequence>MSMKPPPEDSTAGCNPRKGFWYGMLAHGYRQGTTGRKMEPTALIRYALVQEPQLSPRNESLNISHNRQN</sequence>
<proteinExistence type="predicted"/>
<accession>A0A061RC13</accession>
<protein>
    <submittedName>
        <fullName evidence="1">Uncharacterized protein</fullName>
    </submittedName>
</protein>
<organism evidence="1">
    <name type="scientific">Tetraselmis sp. GSL018</name>
    <dbReference type="NCBI Taxonomy" id="582737"/>
    <lineage>
        <taxon>Eukaryota</taxon>
        <taxon>Viridiplantae</taxon>
        <taxon>Chlorophyta</taxon>
        <taxon>core chlorophytes</taxon>
        <taxon>Chlorodendrophyceae</taxon>
        <taxon>Chlorodendrales</taxon>
        <taxon>Chlorodendraceae</taxon>
        <taxon>Tetraselmis</taxon>
    </lineage>
</organism>
<dbReference type="EMBL" id="GBEZ01018384">
    <property type="protein sequence ID" value="JAC68046.1"/>
    <property type="molecule type" value="Transcribed_RNA"/>
</dbReference>
<evidence type="ECO:0000313" key="1">
    <source>
        <dbReference type="EMBL" id="JAC68046.1"/>
    </source>
</evidence>